<dbReference type="Gene3D" id="3.40.50.720">
    <property type="entry name" value="NAD(P)-binding Rossmann-like Domain"/>
    <property type="match status" value="1"/>
</dbReference>
<keyword evidence="2" id="KW-0560">Oxidoreductase</keyword>
<dbReference type="PANTHER" id="PTHR24322">
    <property type="entry name" value="PKSB"/>
    <property type="match status" value="1"/>
</dbReference>
<gene>
    <name evidence="5" type="ORF">EV652_101413</name>
</gene>
<comment type="similarity">
    <text evidence="1 3">Belongs to the short-chain dehydrogenases/reductases (SDR) family.</text>
</comment>
<evidence type="ECO:0008006" key="7">
    <source>
        <dbReference type="Google" id="ProtNLM"/>
    </source>
</evidence>
<protein>
    <recommendedName>
        <fullName evidence="7">NADP-dependent 3-hydroxy acid dehydrogenase YdfG</fullName>
    </recommendedName>
</protein>
<dbReference type="EMBL" id="SLWN01000001">
    <property type="protein sequence ID" value="TCO35531.1"/>
    <property type="molecule type" value="Genomic_DNA"/>
</dbReference>
<sequence>MKPIDLSHAVVVITGGAQGIGLATAQAFATTGATVYTGDLSPHPTTPTPSDAASAPTDHPHTPTPHALSQSAAGPDPDAISPDSVGGAGRIHGPWVLDVTCRESFASFVDNVIADAGRIDVLVNNAGVMPLGWFLDEPDALSRTTLDVNVWGLIHGMRLVLPGMIARGNGHVVNIASMAGKIPFLGMAVYNASKYAAVGLTAAVRRELHGTGVTASAVLPSAVRTSLSSGVRLGGLLPTADPSDVAAAVLRTCRTRQAEVAVPRWLGGWKVLDGLVPSSVMALGRRLAGDDRGLIVDNAARAAYADRLTSFSRMREV</sequence>
<dbReference type="RefSeq" id="WP_206752079.1">
    <property type="nucleotide sequence ID" value="NZ_SLWN01000001.1"/>
</dbReference>
<feature type="region of interest" description="Disordered" evidence="4">
    <location>
        <begin position="39"/>
        <end position="85"/>
    </location>
</feature>
<keyword evidence="6" id="KW-1185">Reference proteome</keyword>
<dbReference type="GO" id="GO:0016616">
    <property type="term" value="F:oxidoreductase activity, acting on the CH-OH group of donors, NAD or NADP as acceptor"/>
    <property type="evidence" value="ECO:0007669"/>
    <property type="project" value="TreeGrafter"/>
</dbReference>
<evidence type="ECO:0000313" key="6">
    <source>
        <dbReference type="Proteomes" id="UP000294508"/>
    </source>
</evidence>
<dbReference type="PANTHER" id="PTHR24322:SF736">
    <property type="entry name" value="RETINOL DEHYDROGENASE 10"/>
    <property type="match status" value="1"/>
</dbReference>
<evidence type="ECO:0000256" key="2">
    <source>
        <dbReference type="ARBA" id="ARBA00023002"/>
    </source>
</evidence>
<dbReference type="InterPro" id="IPR036291">
    <property type="entry name" value="NAD(P)-bd_dom_sf"/>
</dbReference>
<dbReference type="SUPFAM" id="SSF51735">
    <property type="entry name" value="NAD(P)-binding Rossmann-fold domains"/>
    <property type="match status" value="1"/>
</dbReference>
<comment type="caution">
    <text evidence="5">The sequence shown here is derived from an EMBL/GenBank/DDBJ whole genome shotgun (WGS) entry which is preliminary data.</text>
</comment>
<name>A0A4R2HVK5_9ACTN</name>
<dbReference type="PROSITE" id="PS00061">
    <property type="entry name" value="ADH_SHORT"/>
    <property type="match status" value="1"/>
</dbReference>
<accession>A0A4R2HVK5</accession>
<dbReference type="AlphaFoldDB" id="A0A4R2HVK5"/>
<dbReference type="CDD" id="cd05233">
    <property type="entry name" value="SDR_c"/>
    <property type="match status" value="1"/>
</dbReference>
<evidence type="ECO:0000256" key="3">
    <source>
        <dbReference type="RuleBase" id="RU000363"/>
    </source>
</evidence>
<dbReference type="Pfam" id="PF00106">
    <property type="entry name" value="adh_short"/>
    <property type="match status" value="2"/>
</dbReference>
<evidence type="ECO:0000256" key="1">
    <source>
        <dbReference type="ARBA" id="ARBA00006484"/>
    </source>
</evidence>
<dbReference type="InterPro" id="IPR020904">
    <property type="entry name" value="Sc_DH/Rdtase_CS"/>
</dbReference>
<evidence type="ECO:0000313" key="5">
    <source>
        <dbReference type="EMBL" id="TCO35531.1"/>
    </source>
</evidence>
<dbReference type="InterPro" id="IPR002347">
    <property type="entry name" value="SDR_fam"/>
</dbReference>
<dbReference type="PRINTS" id="PR00080">
    <property type="entry name" value="SDRFAMILY"/>
</dbReference>
<dbReference type="Proteomes" id="UP000294508">
    <property type="component" value="Unassembled WGS sequence"/>
</dbReference>
<proteinExistence type="inferred from homology"/>
<reference evidence="5 6" key="1">
    <citation type="journal article" date="2015" name="Stand. Genomic Sci.">
        <title>Genomic Encyclopedia of Bacterial and Archaeal Type Strains, Phase III: the genomes of soil and plant-associated and newly described type strains.</title>
        <authorList>
            <person name="Whitman W.B."/>
            <person name="Woyke T."/>
            <person name="Klenk H.P."/>
            <person name="Zhou Y."/>
            <person name="Lilburn T.G."/>
            <person name="Beck B.J."/>
            <person name="De Vos P."/>
            <person name="Vandamme P."/>
            <person name="Eisen J.A."/>
            <person name="Garrity G."/>
            <person name="Hugenholtz P."/>
            <person name="Kyrpides N.C."/>
        </authorList>
    </citation>
    <scope>NUCLEOTIDE SEQUENCE [LARGE SCALE GENOMIC DNA]</scope>
    <source>
        <strain evidence="5 6">VKM Ac-2572</strain>
    </source>
</reference>
<organism evidence="5 6">
    <name type="scientific">Kribbella steppae</name>
    <dbReference type="NCBI Taxonomy" id="2512223"/>
    <lineage>
        <taxon>Bacteria</taxon>
        <taxon>Bacillati</taxon>
        <taxon>Actinomycetota</taxon>
        <taxon>Actinomycetes</taxon>
        <taxon>Propionibacteriales</taxon>
        <taxon>Kribbellaceae</taxon>
        <taxon>Kribbella</taxon>
    </lineage>
</organism>
<evidence type="ECO:0000256" key="4">
    <source>
        <dbReference type="SAM" id="MobiDB-lite"/>
    </source>
</evidence>
<dbReference type="PRINTS" id="PR00081">
    <property type="entry name" value="GDHRDH"/>
</dbReference>